<sequence length="208" mass="21738">PASTRARCPSGRSGRSRSSRSTGPRSSSGAPSPRPMPTAPRWRPPVWRSCAGAAVGERCSSSRPARRGSTSCSPTATGSGPTTSASPSTGWVGPGHGRSPTSVWPPRRTRARCARHGGPGWCASPASGRARSPWRGRRWSASPSAGPGSVPASSAPSSTAGALRRRCPSWRSIRPSGARRRPTSRGWPAASTSQGPRSWRPCGRTCHR</sequence>
<reference evidence="2" key="1">
    <citation type="submission" date="2020-02" db="EMBL/GenBank/DDBJ databases">
        <authorList>
            <person name="Meier V. D."/>
        </authorList>
    </citation>
    <scope>NUCLEOTIDE SEQUENCE</scope>
    <source>
        <strain evidence="2">AVDCRST_MAG20</strain>
    </source>
</reference>
<evidence type="ECO:0000313" key="2">
    <source>
        <dbReference type="EMBL" id="CAA9237080.1"/>
    </source>
</evidence>
<feature type="non-terminal residue" evidence="2">
    <location>
        <position position="1"/>
    </location>
</feature>
<feature type="compositionally biased region" description="Low complexity" evidence="1">
    <location>
        <begin position="140"/>
        <end position="162"/>
    </location>
</feature>
<feature type="compositionally biased region" description="Low complexity" evidence="1">
    <location>
        <begin position="1"/>
        <end position="13"/>
    </location>
</feature>
<dbReference type="EMBL" id="CADCSY010000067">
    <property type="protein sequence ID" value="CAA9237080.1"/>
    <property type="molecule type" value="Genomic_DNA"/>
</dbReference>
<organism evidence="2">
    <name type="scientific">uncultured Acidimicrobiales bacterium</name>
    <dbReference type="NCBI Taxonomy" id="310071"/>
    <lineage>
        <taxon>Bacteria</taxon>
        <taxon>Bacillati</taxon>
        <taxon>Actinomycetota</taxon>
        <taxon>Acidimicrobiia</taxon>
        <taxon>Acidimicrobiales</taxon>
        <taxon>environmental samples</taxon>
    </lineage>
</organism>
<keyword evidence="2" id="KW-0436">Ligase</keyword>
<feature type="region of interest" description="Disordered" evidence="1">
    <location>
        <begin position="1"/>
        <end position="208"/>
    </location>
</feature>
<gene>
    <name evidence="2" type="ORF">AVDCRST_MAG20-1531</name>
</gene>
<evidence type="ECO:0000256" key="1">
    <source>
        <dbReference type="SAM" id="MobiDB-lite"/>
    </source>
</evidence>
<proteinExistence type="predicted"/>
<protein>
    <submittedName>
        <fullName evidence="2">Lipoate-protein ligase A</fullName>
    </submittedName>
</protein>
<accession>A0A6J4HZH4</accession>
<dbReference type="AlphaFoldDB" id="A0A6J4HZH4"/>
<name>A0A6J4HZH4_9ACTN</name>
<feature type="non-terminal residue" evidence="2">
    <location>
        <position position="208"/>
    </location>
</feature>
<feature type="compositionally biased region" description="Low complexity" evidence="1">
    <location>
        <begin position="19"/>
        <end position="31"/>
    </location>
</feature>
<feature type="compositionally biased region" description="Low complexity" evidence="1">
    <location>
        <begin position="68"/>
        <end position="90"/>
    </location>
</feature>
<dbReference type="GO" id="GO:0016874">
    <property type="term" value="F:ligase activity"/>
    <property type="evidence" value="ECO:0007669"/>
    <property type="project" value="UniProtKB-KW"/>
</dbReference>